<keyword evidence="3" id="KW-1185">Reference proteome</keyword>
<protein>
    <recommendedName>
        <fullName evidence="4">NADH:quinone oxidoreductase/Mrp antiporter membrane subunit domain-containing protein</fullName>
    </recommendedName>
</protein>
<evidence type="ECO:0008006" key="4">
    <source>
        <dbReference type="Google" id="ProtNLM"/>
    </source>
</evidence>
<keyword evidence="1" id="KW-0812">Transmembrane</keyword>
<name>A0A5D2G8W7_GOSDA</name>
<keyword evidence="1" id="KW-1133">Transmembrane helix</keyword>
<accession>A0A5D2G8W7</accession>
<dbReference type="EMBL" id="CM017693">
    <property type="protein sequence ID" value="TYH13559.1"/>
    <property type="molecule type" value="Genomic_DNA"/>
</dbReference>
<gene>
    <name evidence="2" type="ORF">ES288_A06G148100v1</name>
</gene>
<evidence type="ECO:0000313" key="3">
    <source>
        <dbReference type="Proteomes" id="UP000323506"/>
    </source>
</evidence>
<proteinExistence type="predicted"/>
<dbReference type="AlphaFoldDB" id="A0A5D2G8W7"/>
<keyword evidence="1" id="KW-0472">Membrane</keyword>
<reference evidence="2 3" key="1">
    <citation type="submission" date="2019-06" db="EMBL/GenBank/DDBJ databases">
        <title>WGS assembly of Gossypium darwinii.</title>
        <authorList>
            <person name="Chen Z.J."/>
            <person name="Sreedasyam A."/>
            <person name="Ando A."/>
            <person name="Song Q."/>
            <person name="De L."/>
            <person name="Hulse-Kemp A."/>
            <person name="Ding M."/>
            <person name="Ye W."/>
            <person name="Kirkbride R."/>
            <person name="Jenkins J."/>
            <person name="Plott C."/>
            <person name="Lovell J."/>
            <person name="Lin Y.-M."/>
            <person name="Vaughn R."/>
            <person name="Liu B."/>
            <person name="Li W."/>
            <person name="Simpson S."/>
            <person name="Scheffler B."/>
            <person name="Saski C."/>
            <person name="Grover C."/>
            <person name="Hu G."/>
            <person name="Conover J."/>
            <person name="Carlson J."/>
            <person name="Shu S."/>
            <person name="Boston L."/>
            <person name="Williams M."/>
            <person name="Peterson D."/>
            <person name="Mcgee K."/>
            <person name="Jones D."/>
            <person name="Wendel J."/>
            <person name="Stelly D."/>
            <person name="Grimwood J."/>
            <person name="Schmutz J."/>
        </authorList>
    </citation>
    <scope>NUCLEOTIDE SEQUENCE [LARGE SCALE GENOMIC DNA]</scope>
    <source>
        <strain evidence="2">1808015.09</strain>
    </source>
</reference>
<organism evidence="2 3">
    <name type="scientific">Gossypium darwinii</name>
    <name type="common">Darwin's cotton</name>
    <name type="synonym">Gossypium barbadense var. darwinii</name>
    <dbReference type="NCBI Taxonomy" id="34276"/>
    <lineage>
        <taxon>Eukaryota</taxon>
        <taxon>Viridiplantae</taxon>
        <taxon>Streptophyta</taxon>
        <taxon>Embryophyta</taxon>
        <taxon>Tracheophyta</taxon>
        <taxon>Spermatophyta</taxon>
        <taxon>Magnoliopsida</taxon>
        <taxon>eudicotyledons</taxon>
        <taxon>Gunneridae</taxon>
        <taxon>Pentapetalae</taxon>
        <taxon>rosids</taxon>
        <taxon>malvids</taxon>
        <taxon>Malvales</taxon>
        <taxon>Malvaceae</taxon>
        <taxon>Malvoideae</taxon>
        <taxon>Gossypium</taxon>
    </lineage>
</organism>
<sequence length="85" mass="10253">MTIVTATTLTLSTPYCCFNQGHRRFMLSIWKNFSIRTLFKLSVYIIFPKMPYEWLKSIWFAFKLYECLILEFFILFNAFLISQCI</sequence>
<evidence type="ECO:0000256" key="1">
    <source>
        <dbReference type="SAM" id="Phobius"/>
    </source>
</evidence>
<feature type="transmembrane region" description="Helical" evidence="1">
    <location>
        <begin position="58"/>
        <end position="81"/>
    </location>
</feature>
<evidence type="ECO:0000313" key="2">
    <source>
        <dbReference type="EMBL" id="TYH13559.1"/>
    </source>
</evidence>
<feature type="transmembrane region" description="Helical" evidence="1">
    <location>
        <begin position="33"/>
        <end position="52"/>
    </location>
</feature>
<dbReference type="Proteomes" id="UP000323506">
    <property type="component" value="Chromosome A06"/>
</dbReference>